<dbReference type="InterPro" id="IPR007712">
    <property type="entry name" value="RelE/ParE_toxin"/>
</dbReference>
<keyword evidence="1" id="KW-1277">Toxin-antitoxin system</keyword>
<dbReference type="NCBIfam" id="TIGR02385">
    <property type="entry name" value="RelE_StbE"/>
    <property type="match status" value="1"/>
</dbReference>
<dbReference type="GO" id="GO:0006415">
    <property type="term" value="P:translational termination"/>
    <property type="evidence" value="ECO:0007669"/>
    <property type="project" value="TreeGrafter"/>
</dbReference>
<feature type="active site" description="Proton donor" evidence="2">
    <location>
        <position position="90"/>
    </location>
</feature>
<dbReference type="InterPro" id="IPR004386">
    <property type="entry name" value="Toxin_YafQ-like"/>
</dbReference>
<protein>
    <recommendedName>
        <fullName evidence="5">Addiction module toxin RelE</fullName>
    </recommendedName>
</protein>
<dbReference type="PIRSF" id="PIRSF006156">
    <property type="entry name" value="YafQ"/>
    <property type="match status" value="1"/>
</dbReference>
<dbReference type="PANTHER" id="PTHR40588">
    <property type="entry name" value="MRNA INTERFERASE TOXIN YAFQ"/>
    <property type="match status" value="1"/>
</dbReference>
<dbReference type="GO" id="GO:0004521">
    <property type="term" value="F:RNA endonuclease activity"/>
    <property type="evidence" value="ECO:0007669"/>
    <property type="project" value="TreeGrafter"/>
</dbReference>
<dbReference type="InterPro" id="IPR035093">
    <property type="entry name" value="RelE/ParE_toxin_dom_sf"/>
</dbReference>
<dbReference type="STRING" id="1798661.A3D65_03655"/>
<dbReference type="EMBL" id="MHLL01000068">
    <property type="protein sequence ID" value="OGZ07147.1"/>
    <property type="molecule type" value="Genomic_DNA"/>
</dbReference>
<dbReference type="Pfam" id="PF15738">
    <property type="entry name" value="YafQ_toxin"/>
    <property type="match status" value="1"/>
</dbReference>
<dbReference type="SUPFAM" id="SSF143011">
    <property type="entry name" value="RelE-like"/>
    <property type="match status" value="1"/>
</dbReference>
<proteinExistence type="predicted"/>
<evidence type="ECO:0008006" key="5">
    <source>
        <dbReference type="Google" id="ProtNLM"/>
    </source>
</evidence>
<evidence type="ECO:0000256" key="1">
    <source>
        <dbReference type="ARBA" id="ARBA00022649"/>
    </source>
</evidence>
<sequence length="96" mass="11267">MRDMYKVYYAKEFKRSWKRLAHSGKFKEEEFRAILLTLCSVDALPLTCRDHALKSDMAGRHECHIRGDLLCVYRKDKDNLVLLALDIGTHHELFGK</sequence>
<evidence type="ECO:0000313" key="3">
    <source>
        <dbReference type="EMBL" id="OGZ07147.1"/>
    </source>
</evidence>
<dbReference type="Proteomes" id="UP000177996">
    <property type="component" value="Unassembled WGS sequence"/>
</dbReference>
<reference evidence="3 4" key="1">
    <citation type="journal article" date="2016" name="Nat. Commun.">
        <title>Thousands of microbial genomes shed light on interconnected biogeochemical processes in an aquifer system.</title>
        <authorList>
            <person name="Anantharaman K."/>
            <person name="Brown C.T."/>
            <person name="Hug L.A."/>
            <person name="Sharon I."/>
            <person name="Castelle C.J."/>
            <person name="Probst A.J."/>
            <person name="Thomas B.C."/>
            <person name="Singh A."/>
            <person name="Wilkins M.J."/>
            <person name="Karaoz U."/>
            <person name="Brodie E.L."/>
            <person name="Williams K.H."/>
            <person name="Hubbard S.S."/>
            <person name="Banfield J.F."/>
        </authorList>
    </citation>
    <scope>NUCLEOTIDE SEQUENCE [LARGE SCALE GENOMIC DNA]</scope>
</reference>
<dbReference type="PANTHER" id="PTHR40588:SF1">
    <property type="entry name" value="MRNA INTERFERASE TOXIN YAFQ"/>
    <property type="match status" value="1"/>
</dbReference>
<accession>A0A1G2D0U6</accession>
<dbReference type="Gene3D" id="3.30.2310.20">
    <property type="entry name" value="RelE-like"/>
    <property type="match status" value="1"/>
</dbReference>
<name>A0A1G2D0U6_9BACT</name>
<comment type="caution">
    <text evidence="3">The sequence shown here is derived from an EMBL/GenBank/DDBJ whole genome shotgun (WGS) entry which is preliminary data.</text>
</comment>
<dbReference type="AlphaFoldDB" id="A0A1G2D0U6"/>
<dbReference type="GO" id="GO:0006402">
    <property type="term" value="P:mRNA catabolic process"/>
    <property type="evidence" value="ECO:0007669"/>
    <property type="project" value="TreeGrafter"/>
</dbReference>
<organism evidence="3 4">
    <name type="scientific">Candidatus Lloydbacteria bacterium RIFCSPHIGHO2_02_FULL_50_13</name>
    <dbReference type="NCBI Taxonomy" id="1798661"/>
    <lineage>
        <taxon>Bacteria</taxon>
        <taxon>Candidatus Lloydiibacteriota</taxon>
    </lineage>
</organism>
<evidence type="ECO:0000313" key="4">
    <source>
        <dbReference type="Proteomes" id="UP000177996"/>
    </source>
</evidence>
<gene>
    <name evidence="3" type="ORF">A3D65_03655</name>
</gene>
<evidence type="ECO:0000256" key="2">
    <source>
        <dbReference type="PIRSR" id="PIRSR006156-1"/>
    </source>
</evidence>